<proteinExistence type="predicted"/>
<gene>
    <name evidence="1" type="ORF">LCGC14_1504970</name>
</gene>
<comment type="caution">
    <text evidence="1">The sequence shown here is derived from an EMBL/GenBank/DDBJ whole genome shotgun (WGS) entry which is preliminary data.</text>
</comment>
<dbReference type="EMBL" id="LAZR01010972">
    <property type="protein sequence ID" value="KKM64087.1"/>
    <property type="molecule type" value="Genomic_DNA"/>
</dbReference>
<accession>A0A0F9M4C6</accession>
<evidence type="ECO:0000313" key="1">
    <source>
        <dbReference type="EMBL" id="KKM64087.1"/>
    </source>
</evidence>
<sequence>MARTHGRDGDFGFDDATGLESEVNSVTLNMSVPAAGITSFADAWRNATPGKPTATIDIAGYGNMAASQGDITIFGELGQDAEEWDYEPDGTTGYDGFAIVTSYSITSAADAAISYSASFRHNGGSAEGDGGAPTRG</sequence>
<protein>
    <submittedName>
        <fullName evidence="1">Uncharacterized protein</fullName>
    </submittedName>
</protein>
<name>A0A0F9M4C6_9ZZZZ</name>
<organism evidence="1">
    <name type="scientific">marine sediment metagenome</name>
    <dbReference type="NCBI Taxonomy" id="412755"/>
    <lineage>
        <taxon>unclassified sequences</taxon>
        <taxon>metagenomes</taxon>
        <taxon>ecological metagenomes</taxon>
    </lineage>
</organism>
<dbReference type="AlphaFoldDB" id="A0A0F9M4C6"/>
<reference evidence="1" key="1">
    <citation type="journal article" date="2015" name="Nature">
        <title>Complex archaea that bridge the gap between prokaryotes and eukaryotes.</title>
        <authorList>
            <person name="Spang A."/>
            <person name="Saw J.H."/>
            <person name="Jorgensen S.L."/>
            <person name="Zaremba-Niedzwiedzka K."/>
            <person name="Martijn J."/>
            <person name="Lind A.E."/>
            <person name="van Eijk R."/>
            <person name="Schleper C."/>
            <person name="Guy L."/>
            <person name="Ettema T.J."/>
        </authorList>
    </citation>
    <scope>NUCLEOTIDE SEQUENCE</scope>
</reference>